<proteinExistence type="predicted"/>
<protein>
    <submittedName>
        <fullName evidence="2">Uncharacterized protein</fullName>
    </submittedName>
</protein>
<accession>A0A4Z2CUZ8</accession>
<dbReference type="EMBL" id="SKCS01000416">
    <property type="protein sequence ID" value="TNN08035.1"/>
    <property type="molecule type" value="Genomic_DNA"/>
</dbReference>
<organism evidence="2 3">
    <name type="scientific">Schistosoma japonicum</name>
    <name type="common">Blood fluke</name>
    <dbReference type="NCBI Taxonomy" id="6182"/>
    <lineage>
        <taxon>Eukaryota</taxon>
        <taxon>Metazoa</taxon>
        <taxon>Spiralia</taxon>
        <taxon>Lophotrochozoa</taxon>
        <taxon>Platyhelminthes</taxon>
        <taxon>Trematoda</taxon>
        <taxon>Digenea</taxon>
        <taxon>Strigeidida</taxon>
        <taxon>Schistosomatoidea</taxon>
        <taxon>Schistosomatidae</taxon>
        <taxon>Schistosoma</taxon>
    </lineage>
</organism>
<sequence length="167" mass="19159">MKSLLKKALSQVAFVPVVPELQKAEARCKSRKKNQSTGQLKRLRNEIYRKQHSRKATWKTFSHNKDNQSKPSKHNSTGLEIVSKVDPELIKLAKQINQTRREVFETARSRVISKKTKSVLFRKDYDNFNGDLKTLICSSRVTGDRCRSRDYPLSISTFTSVSISTLS</sequence>
<dbReference type="OrthoDB" id="6244578at2759"/>
<dbReference type="AlphaFoldDB" id="A0A4Z2CUZ8"/>
<gene>
    <name evidence="2" type="ORF">EWB00_007323</name>
</gene>
<keyword evidence="3" id="KW-1185">Reference proteome</keyword>
<feature type="region of interest" description="Disordered" evidence="1">
    <location>
        <begin position="51"/>
        <end position="78"/>
    </location>
</feature>
<evidence type="ECO:0000313" key="2">
    <source>
        <dbReference type="EMBL" id="TNN08035.1"/>
    </source>
</evidence>
<dbReference type="Proteomes" id="UP000311919">
    <property type="component" value="Unassembled WGS sequence"/>
</dbReference>
<comment type="caution">
    <text evidence="2">The sequence shown here is derived from an EMBL/GenBank/DDBJ whole genome shotgun (WGS) entry which is preliminary data.</text>
</comment>
<name>A0A4Z2CUZ8_SCHJA</name>
<reference evidence="2 3" key="1">
    <citation type="submission" date="2019-03" db="EMBL/GenBank/DDBJ databases">
        <title>An improved genome assembly of the fluke Schistosoma japonicum.</title>
        <authorList>
            <person name="Hu W."/>
            <person name="Luo F."/>
            <person name="Yin M."/>
            <person name="Mo X."/>
            <person name="Sun C."/>
            <person name="Wu Q."/>
            <person name="Zhu B."/>
            <person name="Xiang M."/>
            <person name="Wang J."/>
            <person name="Wang Y."/>
            <person name="Zhang T."/>
            <person name="Xu B."/>
            <person name="Zheng H."/>
            <person name="Feng Z."/>
        </authorList>
    </citation>
    <scope>NUCLEOTIDE SEQUENCE [LARGE SCALE GENOMIC DNA]</scope>
    <source>
        <strain evidence="2">HuSjv2</strain>
        <tissue evidence="2">Worms</tissue>
    </source>
</reference>
<evidence type="ECO:0000256" key="1">
    <source>
        <dbReference type="SAM" id="MobiDB-lite"/>
    </source>
</evidence>
<evidence type="ECO:0000313" key="3">
    <source>
        <dbReference type="Proteomes" id="UP000311919"/>
    </source>
</evidence>